<dbReference type="Pfam" id="PF04339">
    <property type="entry name" value="FemAB_like"/>
    <property type="match status" value="1"/>
</dbReference>
<dbReference type="SUPFAM" id="SSF55729">
    <property type="entry name" value="Acyl-CoA N-acyltransferases (Nat)"/>
    <property type="match status" value="1"/>
</dbReference>
<dbReference type="RefSeq" id="WP_133443628.1">
    <property type="nucleotide sequence ID" value="NZ_SCWB01000007.1"/>
</dbReference>
<comment type="caution">
    <text evidence="1">The sequence shown here is derived from an EMBL/GenBank/DDBJ whole genome shotgun (WGS) entry which is preliminary data.</text>
</comment>
<dbReference type="AlphaFoldDB" id="A0A4R6BUR0"/>
<dbReference type="Proteomes" id="UP000294802">
    <property type="component" value="Unassembled WGS sequence"/>
</dbReference>
<name>A0A4R6BUR0_9STAP</name>
<protein>
    <submittedName>
        <fullName evidence="1">GNAT family N-acetyltransferase</fullName>
    </submittedName>
</protein>
<sequence>MIYTTLNDLDTEQLTDIPVNIDYLNFMMGGIDRGIRNVHAEVSVMVVKCQLVPISIKDGSHEDSWIHSFTAQYIDEMIAEVDRMSMQPGIKQPVFLLLKIGRMILRLTKEQTVTVFPSFMSTTMYCDSQFQHIAAITEELTKRFPGHAIVFRTLNDIHHHEEISRFKSAGYHPLISRAVYLFDSKDSHSKNERKDIRKDIKRLKKSGYTVTDKLTDNEFRQLLPLYEQVYLEKYSIHNPHYTADFFRFLYHNMTLKWFIVKDDDQIISFMAVQQVGDTLFPAYFGMDQSVKGLYFMTSGLLYQYAIDNQLKINNSAGAKDYKLARGSRPALEYHLIYTNHLRGVQKAAYQLFVKIVTPFGALLLKNLQFK</sequence>
<proteinExistence type="predicted"/>
<reference evidence="1 2" key="1">
    <citation type="submission" date="2019-01" db="EMBL/GenBank/DDBJ databases">
        <title>Draft genome sequences of the type strains of six Macrococcus species.</title>
        <authorList>
            <person name="Mazhar S."/>
            <person name="Altermann E."/>
            <person name="Hill C."/>
            <person name="Mcauliffe O."/>
        </authorList>
    </citation>
    <scope>NUCLEOTIDE SEQUENCE [LARGE SCALE GENOMIC DNA]</scope>
    <source>
        <strain evidence="1 2">CCM4815</strain>
    </source>
</reference>
<dbReference type="InterPro" id="IPR016181">
    <property type="entry name" value="Acyl_CoA_acyltransferase"/>
</dbReference>
<gene>
    <name evidence="1" type="ORF">ERX29_05135</name>
</gene>
<dbReference type="OrthoDB" id="9809725at2"/>
<keyword evidence="1" id="KW-0808">Transferase</keyword>
<dbReference type="GO" id="GO:0016740">
    <property type="term" value="F:transferase activity"/>
    <property type="evidence" value="ECO:0007669"/>
    <property type="project" value="UniProtKB-KW"/>
</dbReference>
<organism evidence="1 2">
    <name type="scientific">Macrococcus lamae</name>
    <dbReference type="NCBI Taxonomy" id="198484"/>
    <lineage>
        <taxon>Bacteria</taxon>
        <taxon>Bacillati</taxon>
        <taxon>Bacillota</taxon>
        <taxon>Bacilli</taxon>
        <taxon>Bacillales</taxon>
        <taxon>Staphylococcaceae</taxon>
        <taxon>Macrococcus</taxon>
    </lineage>
</organism>
<dbReference type="InterPro" id="IPR007434">
    <property type="entry name" value="FemAB-like"/>
</dbReference>
<evidence type="ECO:0000313" key="1">
    <source>
        <dbReference type="EMBL" id="TDM11978.1"/>
    </source>
</evidence>
<dbReference type="Gene3D" id="3.40.630.30">
    <property type="match status" value="1"/>
</dbReference>
<accession>A0A4R6BUR0</accession>
<keyword evidence="2" id="KW-1185">Reference proteome</keyword>
<evidence type="ECO:0000313" key="2">
    <source>
        <dbReference type="Proteomes" id="UP000294802"/>
    </source>
</evidence>
<dbReference type="EMBL" id="SCWB01000007">
    <property type="protein sequence ID" value="TDM11978.1"/>
    <property type="molecule type" value="Genomic_DNA"/>
</dbReference>